<dbReference type="InParanoid" id="A0A6P8WNR9"/>
<dbReference type="OrthoDB" id="8872746at2759"/>
<dbReference type="AlphaFoldDB" id="A0A6P8WNR9"/>
<evidence type="ECO:0000256" key="1">
    <source>
        <dbReference type="SAM" id="Phobius"/>
    </source>
</evidence>
<dbReference type="RefSeq" id="XP_034089152.1">
    <property type="nucleotide sequence ID" value="XM_034233261.1"/>
</dbReference>
<keyword evidence="1" id="KW-0472">Membrane</keyword>
<keyword evidence="1" id="KW-0812">Transmembrane</keyword>
<evidence type="ECO:0000313" key="3">
    <source>
        <dbReference type="RefSeq" id="XP_034089152.1"/>
    </source>
</evidence>
<name>A0A6P8WNR9_GYMAC</name>
<accession>A0A6P8WNR9</accession>
<sequence>MGKIDETPLKKSEHLRGPLGIRIVVTLLAVFISIGIFLVGWGVQHREEPESIRALVENANITNKTSAVFRTFPFTPRAKRSAERLKEGLEILIPRGEAVTVSLDVCDVVVCGELRDKTGHDVYGCIHAWGRPDDNSWCPGSEKVYWSARAEGNNNPPGLAFRSQLSFSKGRHSGDMSKHNPIIIAFKSALTPHFKKQGDVTAFHLLMGIEVPGKDPMGSILVKIIDPPADVIPDLAPKYTESPFKPEPEIPPAKSVNNPLVTYLSTTSIQKVIAVETGYEDTNSWLDWVVYSVKQSKMADCLACAAARPSLGTVPFPFNAHNDPRGQLCMYKLYGQKSPADCVDIAQKYPVVKINDIPPDFTSYEGLYDCITRDYLKGLDRDLCTGTASDAFLCSTNDGRATDKHGSPTQSN</sequence>
<proteinExistence type="predicted"/>
<keyword evidence="1" id="KW-1133">Transmembrane helix</keyword>
<feature type="transmembrane region" description="Helical" evidence="1">
    <location>
        <begin position="21"/>
        <end position="43"/>
    </location>
</feature>
<organism evidence="2 3">
    <name type="scientific">Gymnodraco acuticeps</name>
    <name type="common">Antarctic dragonfish</name>
    <dbReference type="NCBI Taxonomy" id="8218"/>
    <lineage>
        <taxon>Eukaryota</taxon>
        <taxon>Metazoa</taxon>
        <taxon>Chordata</taxon>
        <taxon>Craniata</taxon>
        <taxon>Vertebrata</taxon>
        <taxon>Euteleostomi</taxon>
        <taxon>Actinopterygii</taxon>
        <taxon>Neopterygii</taxon>
        <taxon>Teleostei</taxon>
        <taxon>Neoteleostei</taxon>
        <taxon>Acanthomorphata</taxon>
        <taxon>Eupercaria</taxon>
        <taxon>Perciformes</taxon>
        <taxon>Notothenioidei</taxon>
        <taxon>Bathydraconidae</taxon>
        <taxon>Gymnodraco</taxon>
    </lineage>
</organism>
<evidence type="ECO:0000313" key="2">
    <source>
        <dbReference type="Proteomes" id="UP000515161"/>
    </source>
</evidence>
<dbReference type="GeneID" id="117557428"/>
<keyword evidence="2" id="KW-1185">Reference proteome</keyword>
<dbReference type="KEGG" id="gacu:117557428"/>
<reference evidence="3" key="1">
    <citation type="submission" date="2025-08" db="UniProtKB">
        <authorList>
            <consortium name="RefSeq"/>
        </authorList>
    </citation>
    <scope>IDENTIFICATION</scope>
</reference>
<gene>
    <name evidence="3" type="primary">LOC117557428</name>
</gene>
<dbReference type="Proteomes" id="UP000515161">
    <property type="component" value="Unplaced"/>
</dbReference>
<protein>
    <submittedName>
        <fullName evidence="3">Uncharacterized protein LOC117557428</fullName>
    </submittedName>
</protein>